<keyword evidence="2 5" id="KW-0547">Nucleotide-binding</keyword>
<dbReference type="SUPFAM" id="SSF52440">
    <property type="entry name" value="PreATP-grasp domain"/>
    <property type="match status" value="1"/>
</dbReference>
<feature type="region of interest" description="Disordered" evidence="7">
    <location>
        <begin position="1"/>
        <end position="58"/>
    </location>
</feature>
<dbReference type="AlphaFoldDB" id="A0A317QJD1"/>
<comment type="pathway">
    <text evidence="5 6">Purine metabolism; IMP biosynthesis via de novo pathway; 5-amino-1-(5-phospho-D-ribosyl)imidazole-4-carboxylate from 5-amino-1-(5-phospho-D-ribosyl)imidazole (N5-CAIR route): step 1/2.</text>
</comment>
<evidence type="ECO:0000259" key="8">
    <source>
        <dbReference type="PROSITE" id="PS50975"/>
    </source>
</evidence>
<dbReference type="EC" id="6.3.4.18" evidence="5 6"/>
<dbReference type="SUPFAM" id="SSF56059">
    <property type="entry name" value="Glutathione synthetase ATP-binding domain-like"/>
    <property type="match status" value="1"/>
</dbReference>
<dbReference type="NCBIfam" id="TIGR01161">
    <property type="entry name" value="purK"/>
    <property type="match status" value="1"/>
</dbReference>
<reference evidence="10" key="1">
    <citation type="submission" date="2018-05" db="EMBL/GenBank/DDBJ databases">
        <authorList>
            <person name="Klenk H.-P."/>
            <person name="Huntemann M."/>
            <person name="Clum A."/>
            <person name="Pillay M."/>
            <person name="Palaniappan K."/>
            <person name="Varghese N."/>
            <person name="Mikhailova N."/>
            <person name="Stamatis D."/>
            <person name="Reddy T."/>
            <person name="Daum C."/>
            <person name="Shapiro N."/>
            <person name="Ivanova N."/>
            <person name="Kyrpides N."/>
            <person name="Woyke T."/>
        </authorList>
    </citation>
    <scope>NUCLEOTIDE SEQUENCE [LARGE SCALE GENOMIC DNA]</scope>
    <source>
        <strain evidence="10">DSM 45417</strain>
    </source>
</reference>
<dbReference type="InterPro" id="IPR040686">
    <property type="entry name" value="PurK_C"/>
</dbReference>
<organism evidence="9 10">
    <name type="scientific">Geodermatophilus normandii</name>
    <dbReference type="NCBI Taxonomy" id="1137989"/>
    <lineage>
        <taxon>Bacteria</taxon>
        <taxon>Bacillati</taxon>
        <taxon>Actinomycetota</taxon>
        <taxon>Actinomycetes</taxon>
        <taxon>Geodermatophilales</taxon>
        <taxon>Geodermatophilaceae</taxon>
        <taxon>Geodermatophilus</taxon>
    </lineage>
</organism>
<evidence type="ECO:0000256" key="7">
    <source>
        <dbReference type="SAM" id="MobiDB-lite"/>
    </source>
</evidence>
<dbReference type="PANTHER" id="PTHR11609:SF5">
    <property type="entry name" value="PHOSPHORIBOSYLAMINOIMIDAZOLE CARBOXYLASE"/>
    <property type="match status" value="1"/>
</dbReference>
<dbReference type="SUPFAM" id="SSF51246">
    <property type="entry name" value="Rudiment single hybrid motif"/>
    <property type="match status" value="1"/>
</dbReference>
<feature type="domain" description="ATP-grasp" evidence="8">
    <location>
        <begin position="182"/>
        <end position="366"/>
    </location>
</feature>
<dbReference type="FunFam" id="3.40.50.20:FF:000025">
    <property type="entry name" value="N5-carboxyaminoimidazole ribonucleotide synthase"/>
    <property type="match status" value="1"/>
</dbReference>
<evidence type="ECO:0000313" key="10">
    <source>
        <dbReference type="Proteomes" id="UP000246661"/>
    </source>
</evidence>
<comment type="caution">
    <text evidence="9">The sequence shown here is derived from an EMBL/GenBank/DDBJ whole genome shotgun (WGS) entry which is preliminary data.</text>
</comment>
<comment type="function">
    <text evidence="6">Catalyzes the ATP-dependent conversion of 5-aminoimidazole ribonucleotide (AIR) and HCO(3)- to N5-carboxyaminoimidazole ribonucleotide (N5-CAIR).</text>
</comment>
<dbReference type="InterPro" id="IPR013815">
    <property type="entry name" value="ATP_grasp_subdomain_1"/>
</dbReference>
<sequence>MAAEQGWAFVDPWQTARQGEEWVPGDSADGTHPTPEVAARWGPPSGRPSSPGRPVTGARRAATSLGRAMTSLDPRTGLPVVAMVGGGQLARMTHQAAIALGQSLRVLATDPGESAALVAADVRIGDHRDLDALRAVAEGATVLTFDHEHVPNEHLRTLAAEGVRVAPGPHALVHAQDKLVLRRALAAAGEPQPAWAEVATLQGITDLADSVGWPVVVKTPRGGYDGRGVFVVEAAEEAASLLEAHGSLLVEERVPLVRELAVLVARSPFGQVAVWPVVETVQRDGINTEVLAPAPDLDEQTAGAAQELAVRIADRVGVVGVMAVELFQTPGGVLVNELAMRPHNSGHWTIEGARTSQFEQHLRAVLDYPLGSTAMAAPVVVMANVLGGRAAEAGWTGPGIDERVHHLMAHWPDVKLHWYGKGQRPGRKLGHVTALGEDLAEVRARALAAARYLADGDVDPAFAFPEEH</sequence>
<dbReference type="Gene3D" id="3.30.470.20">
    <property type="entry name" value="ATP-grasp fold, B domain"/>
    <property type="match status" value="1"/>
</dbReference>
<keyword evidence="4 5" id="KW-0067">ATP-binding</keyword>
<protein>
    <recommendedName>
        <fullName evidence="5 6">N5-carboxyaminoimidazole ribonucleotide synthase</fullName>
        <shortName evidence="5 6">N5-CAIR synthase</shortName>
        <ecNumber evidence="5 6">6.3.4.18</ecNumber>
    </recommendedName>
    <alternativeName>
        <fullName evidence="5 6">5-(carboxyamino)imidazole ribonucleotide synthetase</fullName>
    </alternativeName>
</protein>
<keyword evidence="3 5" id="KW-0658">Purine biosynthesis</keyword>
<feature type="binding site" evidence="5">
    <location>
        <position position="259"/>
    </location>
    <ligand>
        <name>ATP</name>
        <dbReference type="ChEBI" id="CHEBI:30616"/>
    </ligand>
</feature>
<dbReference type="GO" id="GO:0006189">
    <property type="term" value="P:'de novo' IMP biosynthetic process"/>
    <property type="evidence" value="ECO:0007669"/>
    <property type="project" value="UniProtKB-UniRule"/>
</dbReference>
<keyword evidence="1 5" id="KW-0436">Ligase</keyword>
<dbReference type="Pfam" id="PF22660">
    <property type="entry name" value="RS_preATP-grasp-like"/>
    <property type="match status" value="1"/>
</dbReference>
<dbReference type="GO" id="GO:0046872">
    <property type="term" value="F:metal ion binding"/>
    <property type="evidence" value="ECO:0007669"/>
    <property type="project" value="InterPro"/>
</dbReference>
<dbReference type="Pfam" id="PF02222">
    <property type="entry name" value="ATP-grasp"/>
    <property type="match status" value="1"/>
</dbReference>
<dbReference type="NCBIfam" id="NF004680">
    <property type="entry name" value="PRK06019.1-6"/>
    <property type="match status" value="1"/>
</dbReference>
<dbReference type="Proteomes" id="UP000246661">
    <property type="component" value="Unassembled WGS sequence"/>
</dbReference>
<feature type="binding site" evidence="5">
    <location>
        <position position="178"/>
    </location>
    <ligand>
        <name>ATP</name>
        <dbReference type="ChEBI" id="CHEBI:30616"/>
    </ligand>
</feature>
<dbReference type="PROSITE" id="PS50975">
    <property type="entry name" value="ATP_GRASP"/>
    <property type="match status" value="1"/>
</dbReference>
<feature type="compositionally biased region" description="Low complexity" evidence="7">
    <location>
        <begin position="40"/>
        <end position="54"/>
    </location>
</feature>
<evidence type="ECO:0000256" key="2">
    <source>
        <dbReference type="ARBA" id="ARBA00022741"/>
    </source>
</evidence>
<dbReference type="FunFam" id="3.30.470.20:FF:000029">
    <property type="entry name" value="N5-carboxyaminoimidazole ribonucleotide synthase"/>
    <property type="match status" value="1"/>
</dbReference>
<comment type="subunit">
    <text evidence="5 6">Homodimer.</text>
</comment>
<feature type="binding site" evidence="5">
    <location>
        <begin position="336"/>
        <end position="337"/>
    </location>
    <ligand>
        <name>ATP</name>
        <dbReference type="ChEBI" id="CHEBI:30616"/>
    </ligand>
</feature>
<evidence type="ECO:0000256" key="4">
    <source>
        <dbReference type="ARBA" id="ARBA00022840"/>
    </source>
</evidence>
<comment type="caution">
    <text evidence="5">Lacks conserved residue(s) required for the propagation of feature annotation.</text>
</comment>
<name>A0A317QJD1_9ACTN</name>
<dbReference type="GO" id="GO:0005524">
    <property type="term" value="F:ATP binding"/>
    <property type="evidence" value="ECO:0007669"/>
    <property type="project" value="UniProtKB-UniRule"/>
</dbReference>
<gene>
    <name evidence="5 6" type="primary">purK</name>
    <name evidence="9" type="ORF">JD79_02080</name>
</gene>
<accession>A0A317QJD1</accession>
<evidence type="ECO:0000256" key="3">
    <source>
        <dbReference type="ARBA" id="ARBA00022755"/>
    </source>
</evidence>
<comment type="catalytic activity">
    <reaction evidence="5 6">
        <text>5-amino-1-(5-phospho-beta-D-ribosyl)imidazole + hydrogencarbonate + ATP = 5-carboxyamino-1-(5-phospho-D-ribosyl)imidazole + ADP + phosphate + 2 H(+)</text>
        <dbReference type="Rhea" id="RHEA:19317"/>
        <dbReference type="ChEBI" id="CHEBI:15378"/>
        <dbReference type="ChEBI" id="CHEBI:17544"/>
        <dbReference type="ChEBI" id="CHEBI:30616"/>
        <dbReference type="ChEBI" id="CHEBI:43474"/>
        <dbReference type="ChEBI" id="CHEBI:58730"/>
        <dbReference type="ChEBI" id="CHEBI:137981"/>
        <dbReference type="ChEBI" id="CHEBI:456216"/>
        <dbReference type="EC" id="6.3.4.18"/>
    </reaction>
</comment>
<dbReference type="InterPro" id="IPR016185">
    <property type="entry name" value="PreATP-grasp_dom_sf"/>
</dbReference>
<dbReference type="InterPro" id="IPR011761">
    <property type="entry name" value="ATP-grasp"/>
</dbReference>
<proteinExistence type="inferred from homology"/>
<dbReference type="NCBIfam" id="NF004679">
    <property type="entry name" value="PRK06019.1-5"/>
    <property type="match status" value="1"/>
</dbReference>
<evidence type="ECO:0000256" key="6">
    <source>
        <dbReference type="RuleBase" id="RU361200"/>
    </source>
</evidence>
<dbReference type="EMBL" id="QGTX01000001">
    <property type="protein sequence ID" value="PWW22917.1"/>
    <property type="molecule type" value="Genomic_DNA"/>
</dbReference>
<comment type="similarity">
    <text evidence="5 6">Belongs to the PurK/PurT family.</text>
</comment>
<dbReference type="InterPro" id="IPR003135">
    <property type="entry name" value="ATP-grasp_carboxylate-amine"/>
</dbReference>
<dbReference type="UniPathway" id="UPA00074">
    <property type="reaction ID" value="UER00942"/>
</dbReference>
<dbReference type="InterPro" id="IPR054350">
    <property type="entry name" value="PurT/PurK_preATP-grasp"/>
</dbReference>
<evidence type="ECO:0000256" key="1">
    <source>
        <dbReference type="ARBA" id="ARBA00022598"/>
    </source>
</evidence>
<dbReference type="InterPro" id="IPR011054">
    <property type="entry name" value="Rudment_hybrid_motif"/>
</dbReference>
<dbReference type="GO" id="GO:0005829">
    <property type="term" value="C:cytosol"/>
    <property type="evidence" value="ECO:0007669"/>
    <property type="project" value="TreeGrafter"/>
</dbReference>
<feature type="binding site" evidence="5">
    <location>
        <begin position="251"/>
        <end position="254"/>
    </location>
    <ligand>
        <name>ATP</name>
        <dbReference type="ChEBI" id="CHEBI:30616"/>
    </ligand>
</feature>
<evidence type="ECO:0000256" key="5">
    <source>
        <dbReference type="HAMAP-Rule" id="MF_01928"/>
    </source>
</evidence>
<dbReference type="Pfam" id="PF17769">
    <property type="entry name" value="PurK_C"/>
    <property type="match status" value="1"/>
</dbReference>
<evidence type="ECO:0000313" key="9">
    <source>
        <dbReference type="EMBL" id="PWW22917.1"/>
    </source>
</evidence>
<keyword evidence="10" id="KW-1185">Reference proteome</keyword>
<feature type="binding site" evidence="5">
    <location>
        <position position="218"/>
    </location>
    <ligand>
        <name>ATP</name>
        <dbReference type="ChEBI" id="CHEBI:30616"/>
    </ligand>
</feature>
<comment type="function">
    <text evidence="5">Catalyzes the ATP-dependent conversion of 5-aminoimidazole ribonucleotide (AIR) and HCO(3)(-) to N5-carboxyaminoimidazole ribonucleotide (N5-CAIR).</text>
</comment>
<dbReference type="Gene3D" id="3.40.50.20">
    <property type="match status" value="1"/>
</dbReference>
<dbReference type="Gene3D" id="3.30.1490.20">
    <property type="entry name" value="ATP-grasp fold, A domain"/>
    <property type="match status" value="1"/>
</dbReference>
<dbReference type="HAMAP" id="MF_01928">
    <property type="entry name" value="PurK"/>
    <property type="match status" value="1"/>
</dbReference>
<dbReference type="GO" id="GO:0004638">
    <property type="term" value="F:phosphoribosylaminoimidazole carboxylase activity"/>
    <property type="evidence" value="ECO:0007669"/>
    <property type="project" value="InterPro"/>
</dbReference>
<dbReference type="InterPro" id="IPR005875">
    <property type="entry name" value="PurK"/>
</dbReference>
<dbReference type="GO" id="GO:0034028">
    <property type="term" value="F:5-(carboxyamino)imidazole ribonucleotide synthase activity"/>
    <property type="evidence" value="ECO:0007669"/>
    <property type="project" value="UniProtKB-UniRule"/>
</dbReference>
<dbReference type="PANTHER" id="PTHR11609">
    <property type="entry name" value="PURINE BIOSYNTHESIS PROTEIN 6/7, PUR6/7"/>
    <property type="match status" value="1"/>
</dbReference>